<reference evidence="7 8" key="1">
    <citation type="journal article" date="2015" name="Appl. Environ. Microbiol.">
        <title>Nanoarchaeota, Their Sulfolobales Host, and Nanoarchaeota Virus Distribution across Yellowstone National Park Hot Springs.</title>
        <authorList>
            <person name="Munson-McGee J.H."/>
            <person name="Field E.K."/>
            <person name="Bateson M."/>
            <person name="Rooney C."/>
            <person name="Stepanauskas R."/>
            <person name="Young M.J."/>
        </authorList>
    </citation>
    <scope>NUCLEOTIDE SEQUENCE [LARGE SCALE GENOMIC DNA]</scope>
    <source>
        <strain evidence="7">SCGC AC-742_N10</strain>
    </source>
</reference>
<evidence type="ECO:0000256" key="1">
    <source>
        <dbReference type="ARBA" id="ARBA00004651"/>
    </source>
</evidence>
<feature type="transmembrane region" description="Helical" evidence="6">
    <location>
        <begin position="138"/>
        <end position="160"/>
    </location>
</feature>
<feature type="transmembrane region" description="Helical" evidence="6">
    <location>
        <begin position="36"/>
        <end position="55"/>
    </location>
</feature>
<feature type="transmembrane region" description="Helical" evidence="6">
    <location>
        <begin position="6"/>
        <end position="29"/>
    </location>
</feature>
<dbReference type="EMBL" id="QEFD01000106">
    <property type="protein sequence ID" value="PVU76346.1"/>
    <property type="molecule type" value="Genomic_DNA"/>
</dbReference>
<feature type="non-terminal residue" evidence="7">
    <location>
        <position position="262"/>
    </location>
</feature>
<evidence type="ECO:0008006" key="9">
    <source>
        <dbReference type="Google" id="ProtNLM"/>
    </source>
</evidence>
<comment type="subcellular location">
    <subcellularLocation>
        <location evidence="1">Cell membrane</location>
        <topology evidence="1">Multi-pass membrane protein</topology>
    </subcellularLocation>
</comment>
<sequence>MNWKNIIAGILPFLALLVYSLLFHVNIILALEKINYIVILSFLSAYFLQMSIISLRDKYMVDISYKSAFKARLLGNASSLLIPGWAGQELARAAIYNLEKKNLIESLSLSIAEAPFDVISGAILFIIILPIKFYYIEFLYVLVALGNIVGWSIGIAYVYSTAGRHVETEKRLMKLIGIEKYYFLLLQGKDSIRNSIGNKRFIMYMALSFLGYLVLSAGLYPLIPNYFYDIVVTMTYFAATLFPIPGASGVSELALAIVLPSS</sequence>
<evidence type="ECO:0000256" key="5">
    <source>
        <dbReference type="ARBA" id="ARBA00023136"/>
    </source>
</evidence>
<accession>A0A2T9X8D3</accession>
<dbReference type="Pfam" id="PF03706">
    <property type="entry name" value="LPG_synthase_TM"/>
    <property type="match status" value="1"/>
</dbReference>
<evidence type="ECO:0000256" key="3">
    <source>
        <dbReference type="ARBA" id="ARBA00022692"/>
    </source>
</evidence>
<evidence type="ECO:0000256" key="2">
    <source>
        <dbReference type="ARBA" id="ARBA00022475"/>
    </source>
</evidence>
<evidence type="ECO:0000313" key="8">
    <source>
        <dbReference type="Proteomes" id="UP000245638"/>
    </source>
</evidence>
<evidence type="ECO:0000256" key="6">
    <source>
        <dbReference type="SAM" id="Phobius"/>
    </source>
</evidence>
<organism evidence="7 8">
    <name type="scientific">Acidianus hospitalis</name>
    <dbReference type="NCBI Taxonomy" id="563177"/>
    <lineage>
        <taxon>Archaea</taxon>
        <taxon>Thermoproteota</taxon>
        <taxon>Thermoprotei</taxon>
        <taxon>Sulfolobales</taxon>
        <taxon>Sulfolobaceae</taxon>
        <taxon>Acidianus</taxon>
    </lineage>
</organism>
<proteinExistence type="predicted"/>
<keyword evidence="2" id="KW-1003">Cell membrane</keyword>
<protein>
    <recommendedName>
        <fullName evidence="9">TIGR00374 family protein</fullName>
    </recommendedName>
</protein>
<dbReference type="AlphaFoldDB" id="A0A2T9X8D3"/>
<dbReference type="GO" id="GO:0005886">
    <property type="term" value="C:plasma membrane"/>
    <property type="evidence" value="ECO:0007669"/>
    <property type="project" value="UniProtKB-SubCell"/>
</dbReference>
<comment type="caution">
    <text evidence="7">The sequence shown here is derived from an EMBL/GenBank/DDBJ whole genome shotgun (WGS) entry which is preliminary data.</text>
</comment>
<evidence type="ECO:0000256" key="4">
    <source>
        <dbReference type="ARBA" id="ARBA00022989"/>
    </source>
</evidence>
<feature type="transmembrane region" description="Helical" evidence="6">
    <location>
        <begin position="201"/>
        <end position="223"/>
    </location>
</feature>
<name>A0A2T9X8D3_9CREN</name>
<feature type="transmembrane region" description="Helical" evidence="6">
    <location>
        <begin position="235"/>
        <end position="259"/>
    </location>
</feature>
<dbReference type="Proteomes" id="UP000245638">
    <property type="component" value="Unassembled WGS sequence"/>
</dbReference>
<gene>
    <name evidence="7" type="ORF">DDW13_03355</name>
</gene>
<feature type="transmembrane region" description="Helical" evidence="6">
    <location>
        <begin position="107"/>
        <end position="131"/>
    </location>
</feature>
<evidence type="ECO:0000313" key="7">
    <source>
        <dbReference type="EMBL" id="PVU76346.1"/>
    </source>
</evidence>
<keyword evidence="4 6" id="KW-1133">Transmembrane helix</keyword>
<keyword evidence="3 6" id="KW-0812">Transmembrane</keyword>
<dbReference type="InterPro" id="IPR022791">
    <property type="entry name" value="L-PG_synthase/AglD"/>
</dbReference>
<keyword evidence="5 6" id="KW-0472">Membrane</keyword>